<keyword evidence="1" id="KW-1133">Transmembrane helix</keyword>
<feature type="transmembrane region" description="Helical" evidence="1">
    <location>
        <begin position="64"/>
        <end position="82"/>
    </location>
</feature>
<feature type="transmembrane region" description="Helical" evidence="1">
    <location>
        <begin position="174"/>
        <end position="200"/>
    </location>
</feature>
<keyword evidence="1" id="KW-0472">Membrane</keyword>
<dbReference type="EMBL" id="LAJG01000048">
    <property type="protein sequence ID" value="KKB75920.1"/>
    <property type="molecule type" value="Genomic_DNA"/>
</dbReference>
<accession>A0A0F5L134</accession>
<keyword evidence="3" id="KW-1185">Reference proteome</keyword>
<sequence>MMLLYALLLIGFGAAALLAGLATRRPALILLSGTILASHAWPLIELSRSRAGISATLQAQDMTVATIALIASLAWLSGYNLFARSRPMEAAYDALLAPPVGLHHMVLAILGILLLSAPGGIFGFAHTGFLRLPVDSFLFSLTYATACLAALTTTVLCVFAATGRAKPPLVSIGFVLLVFWLLGGRTQLAISAMSFALVFLAHRRVRIMALALPGLMLMALATLTLSFRLALQGETIGLIDTLRLMAAQVSLLEGYALCARFVEEFGTRTALYADTLLQIVPRAVFPEKPLQLSRALRLMEARDTLGGLTPGLAGEAFVVGGMIGVAAIGLAFGGALAALDNGYRRLVALRPLTQALVVSLLPLLAIFTLRGGFDTSIFRLDILLVAGLSGLFIRAPLPMRRPAI</sequence>
<feature type="transmembrane region" description="Helical" evidence="1">
    <location>
        <begin position="316"/>
        <end position="339"/>
    </location>
</feature>
<evidence type="ECO:0000313" key="2">
    <source>
        <dbReference type="EMBL" id="KKB75920.1"/>
    </source>
</evidence>
<keyword evidence="1" id="KW-0812">Transmembrane</keyword>
<feature type="transmembrane region" description="Helical" evidence="1">
    <location>
        <begin position="351"/>
        <end position="371"/>
    </location>
</feature>
<protein>
    <submittedName>
        <fullName evidence="2">Uncharacterized protein</fullName>
    </submittedName>
</protein>
<feature type="transmembrane region" description="Helical" evidence="1">
    <location>
        <begin position="28"/>
        <end position="44"/>
    </location>
</feature>
<evidence type="ECO:0000313" key="3">
    <source>
        <dbReference type="Proteomes" id="UP000033514"/>
    </source>
</evidence>
<feature type="transmembrane region" description="Helical" evidence="1">
    <location>
        <begin position="137"/>
        <end position="162"/>
    </location>
</feature>
<dbReference type="AlphaFoldDB" id="A0A0F5L134"/>
<reference evidence="2 3" key="1">
    <citation type="submission" date="2015-03" db="EMBL/GenBank/DDBJ databases">
        <authorList>
            <person name="Hassan Y.I."/>
            <person name="Lepp D."/>
            <person name="Zhou T."/>
        </authorList>
    </citation>
    <scope>NUCLEOTIDE SEQUENCE [LARGE SCALE GENOMIC DNA]</scope>
    <source>
        <strain evidence="2 3">GH2-10</strain>
    </source>
</reference>
<dbReference type="Proteomes" id="UP000033514">
    <property type="component" value="Unassembled WGS sequence"/>
</dbReference>
<proteinExistence type="predicted"/>
<comment type="caution">
    <text evidence="2">The sequence shown here is derived from an EMBL/GenBank/DDBJ whole genome shotgun (WGS) entry which is preliminary data.</text>
</comment>
<dbReference type="PATRIC" id="fig|361041.3.peg.3302"/>
<dbReference type="STRING" id="361041.VW35_19425"/>
<evidence type="ECO:0000256" key="1">
    <source>
        <dbReference type="SAM" id="Phobius"/>
    </source>
</evidence>
<name>A0A0F5L134_9HYPH</name>
<feature type="transmembrane region" description="Helical" evidence="1">
    <location>
        <begin position="377"/>
        <end position="397"/>
    </location>
</feature>
<dbReference type="OrthoDB" id="7947572at2"/>
<gene>
    <name evidence="2" type="ORF">VW35_19425</name>
</gene>
<feature type="transmembrane region" description="Helical" evidence="1">
    <location>
        <begin position="102"/>
        <end position="125"/>
    </location>
</feature>
<organism evidence="2 3">
    <name type="scientific">Devosia soli</name>
    <dbReference type="NCBI Taxonomy" id="361041"/>
    <lineage>
        <taxon>Bacteria</taxon>
        <taxon>Pseudomonadati</taxon>
        <taxon>Pseudomonadota</taxon>
        <taxon>Alphaproteobacteria</taxon>
        <taxon>Hyphomicrobiales</taxon>
        <taxon>Devosiaceae</taxon>
        <taxon>Devosia</taxon>
    </lineage>
</organism>
<feature type="transmembrane region" description="Helical" evidence="1">
    <location>
        <begin position="207"/>
        <end position="231"/>
    </location>
</feature>
<dbReference type="RefSeq" id="WP_152662669.1">
    <property type="nucleotide sequence ID" value="NZ_LAJG01000048.1"/>
</dbReference>